<feature type="transmembrane region" description="Helical" evidence="1">
    <location>
        <begin position="21"/>
        <end position="40"/>
    </location>
</feature>
<gene>
    <name evidence="2" type="ORF">S01H4_50971</name>
</gene>
<feature type="transmembrane region" description="Helical" evidence="1">
    <location>
        <begin position="60"/>
        <end position="83"/>
    </location>
</feature>
<sequence>MNIFRILYNSIRTDVLGRLRSYSFLIILGATIFIAFMSVPPSGANYIVLGLNNIRGIYNSAWIGGAIAIVISTMLSLPAFYLVKG</sequence>
<evidence type="ECO:0008006" key="3">
    <source>
        <dbReference type="Google" id="ProtNLM"/>
    </source>
</evidence>
<evidence type="ECO:0000256" key="1">
    <source>
        <dbReference type="SAM" id="Phobius"/>
    </source>
</evidence>
<proteinExistence type="predicted"/>
<keyword evidence="1" id="KW-1133">Transmembrane helix</keyword>
<name>X1BIF4_9ZZZZ</name>
<keyword evidence="1" id="KW-0812">Transmembrane</keyword>
<evidence type="ECO:0000313" key="2">
    <source>
        <dbReference type="EMBL" id="GAG95694.1"/>
    </source>
</evidence>
<comment type="caution">
    <text evidence="2">The sequence shown here is derived from an EMBL/GenBank/DDBJ whole genome shotgun (WGS) entry which is preliminary data.</text>
</comment>
<keyword evidence="1" id="KW-0472">Membrane</keyword>
<accession>X1BIF4</accession>
<reference evidence="2" key="1">
    <citation type="journal article" date="2014" name="Front. Microbiol.">
        <title>High frequency of phylogenetically diverse reductive dehalogenase-homologous genes in deep subseafloor sedimentary metagenomes.</title>
        <authorList>
            <person name="Kawai M."/>
            <person name="Futagami T."/>
            <person name="Toyoda A."/>
            <person name="Takaki Y."/>
            <person name="Nishi S."/>
            <person name="Hori S."/>
            <person name="Arai W."/>
            <person name="Tsubouchi T."/>
            <person name="Morono Y."/>
            <person name="Uchiyama I."/>
            <person name="Ito T."/>
            <person name="Fujiyama A."/>
            <person name="Inagaki F."/>
            <person name="Takami H."/>
        </authorList>
    </citation>
    <scope>NUCLEOTIDE SEQUENCE</scope>
    <source>
        <strain evidence="2">Expedition CK06-06</strain>
    </source>
</reference>
<dbReference type="AlphaFoldDB" id="X1BIF4"/>
<protein>
    <recommendedName>
        <fullName evidence="3">TRAP C4-dicarboxylate transport system permease DctM subunit domain-containing protein</fullName>
    </recommendedName>
</protein>
<organism evidence="2">
    <name type="scientific">marine sediment metagenome</name>
    <dbReference type="NCBI Taxonomy" id="412755"/>
    <lineage>
        <taxon>unclassified sequences</taxon>
        <taxon>metagenomes</taxon>
        <taxon>ecological metagenomes</taxon>
    </lineage>
</organism>
<dbReference type="EMBL" id="BART01028983">
    <property type="protein sequence ID" value="GAG95694.1"/>
    <property type="molecule type" value="Genomic_DNA"/>
</dbReference>
<feature type="non-terminal residue" evidence="2">
    <location>
        <position position="85"/>
    </location>
</feature>